<organism evidence="3 4">
    <name type="scientific">Haloferula helveola</name>
    <dbReference type="NCBI Taxonomy" id="490095"/>
    <lineage>
        <taxon>Bacteria</taxon>
        <taxon>Pseudomonadati</taxon>
        <taxon>Verrucomicrobiota</taxon>
        <taxon>Verrucomicrobiia</taxon>
        <taxon>Verrucomicrobiales</taxon>
        <taxon>Verrucomicrobiaceae</taxon>
        <taxon>Haloferula</taxon>
    </lineage>
</organism>
<keyword evidence="2" id="KW-0732">Signal</keyword>
<feature type="signal peptide" evidence="2">
    <location>
        <begin position="1"/>
        <end position="24"/>
    </location>
</feature>
<evidence type="ECO:0008006" key="5">
    <source>
        <dbReference type="Google" id="ProtNLM"/>
    </source>
</evidence>
<dbReference type="EMBL" id="AP024702">
    <property type="protein sequence ID" value="BCX48495.1"/>
    <property type="molecule type" value="Genomic_DNA"/>
</dbReference>
<sequence>MLGTPMKPAIYLLPLLFAACAPKAIVLREATATGPAEKAERSVAGNSVNAGSVPDERLPSDGDGGLGLLDPSGLTKMPEDREMKPTVDTGEERPVIANPPTPSGE</sequence>
<protein>
    <recommendedName>
        <fullName evidence="5">Lipoprotein</fullName>
    </recommendedName>
</protein>
<accession>A0ABN6H4B3</accession>
<keyword evidence="4" id="KW-1185">Reference proteome</keyword>
<evidence type="ECO:0000256" key="2">
    <source>
        <dbReference type="SAM" id="SignalP"/>
    </source>
</evidence>
<reference evidence="3 4" key="1">
    <citation type="submission" date="2021-06" db="EMBL/GenBank/DDBJ databases">
        <title>Complete genome of Haloferula helveola possessing various polysaccharide degrading enzymes.</title>
        <authorList>
            <person name="Takami H."/>
            <person name="Huang C."/>
            <person name="Hamasaki K."/>
        </authorList>
    </citation>
    <scope>NUCLEOTIDE SEQUENCE [LARGE SCALE GENOMIC DNA]</scope>
    <source>
        <strain evidence="3 4">CN-1</strain>
    </source>
</reference>
<dbReference type="Proteomes" id="UP001374893">
    <property type="component" value="Chromosome"/>
</dbReference>
<evidence type="ECO:0000256" key="1">
    <source>
        <dbReference type="SAM" id="MobiDB-lite"/>
    </source>
</evidence>
<gene>
    <name evidence="3" type="ORF">HAHE_24030</name>
</gene>
<feature type="compositionally biased region" description="Basic and acidic residues" evidence="1">
    <location>
        <begin position="77"/>
        <end position="94"/>
    </location>
</feature>
<evidence type="ECO:0000313" key="4">
    <source>
        <dbReference type="Proteomes" id="UP001374893"/>
    </source>
</evidence>
<feature type="chain" id="PRO_5046022427" description="Lipoprotein" evidence="2">
    <location>
        <begin position="25"/>
        <end position="105"/>
    </location>
</feature>
<name>A0ABN6H4B3_9BACT</name>
<proteinExistence type="predicted"/>
<dbReference type="PROSITE" id="PS51257">
    <property type="entry name" value="PROKAR_LIPOPROTEIN"/>
    <property type="match status" value="1"/>
</dbReference>
<feature type="region of interest" description="Disordered" evidence="1">
    <location>
        <begin position="32"/>
        <end position="105"/>
    </location>
</feature>
<evidence type="ECO:0000313" key="3">
    <source>
        <dbReference type="EMBL" id="BCX48495.1"/>
    </source>
</evidence>